<proteinExistence type="predicted"/>
<reference evidence="2 3" key="1">
    <citation type="submission" date="2023-07" db="EMBL/GenBank/DDBJ databases">
        <title>Sorghum-associated microbial communities from plants grown in Nebraska, USA.</title>
        <authorList>
            <person name="Schachtman D."/>
        </authorList>
    </citation>
    <scope>NUCLEOTIDE SEQUENCE [LARGE SCALE GENOMIC DNA]</scope>
    <source>
        <strain evidence="2 3">BE107</strain>
    </source>
</reference>
<name>A0ABU1RSH1_9GAMM</name>
<dbReference type="Proteomes" id="UP001254759">
    <property type="component" value="Unassembled WGS sequence"/>
</dbReference>
<evidence type="ECO:0000313" key="2">
    <source>
        <dbReference type="EMBL" id="MDR6841542.1"/>
    </source>
</evidence>
<dbReference type="PROSITE" id="PS51257">
    <property type="entry name" value="PROKAR_LIPOPROTEIN"/>
    <property type="match status" value="1"/>
</dbReference>
<organism evidence="2 3">
    <name type="scientific">Pseudoxanthomonas sacheonensis</name>
    <dbReference type="NCBI Taxonomy" id="443615"/>
    <lineage>
        <taxon>Bacteria</taxon>
        <taxon>Pseudomonadati</taxon>
        <taxon>Pseudomonadota</taxon>
        <taxon>Gammaproteobacteria</taxon>
        <taxon>Lysobacterales</taxon>
        <taxon>Lysobacteraceae</taxon>
        <taxon>Pseudoxanthomonas</taxon>
    </lineage>
</organism>
<accession>A0ABU1RSH1</accession>
<gene>
    <name evidence="2" type="ORF">J2W94_001827</name>
</gene>
<comment type="caution">
    <text evidence="2">The sequence shown here is derived from an EMBL/GenBank/DDBJ whole genome shotgun (WGS) entry which is preliminary data.</text>
</comment>
<evidence type="ECO:0008006" key="4">
    <source>
        <dbReference type="Google" id="ProtNLM"/>
    </source>
</evidence>
<feature type="chain" id="PRO_5046353242" description="Lipoprotein" evidence="1">
    <location>
        <begin position="22"/>
        <end position="207"/>
    </location>
</feature>
<feature type="signal peptide" evidence="1">
    <location>
        <begin position="1"/>
        <end position="21"/>
    </location>
</feature>
<keyword evidence="1" id="KW-0732">Signal</keyword>
<dbReference type="RefSeq" id="WP_310092424.1">
    <property type="nucleotide sequence ID" value="NZ_JAVDTT010000002.1"/>
</dbReference>
<dbReference type="EMBL" id="JAVDTT010000002">
    <property type="protein sequence ID" value="MDR6841542.1"/>
    <property type="molecule type" value="Genomic_DNA"/>
</dbReference>
<evidence type="ECO:0000256" key="1">
    <source>
        <dbReference type="SAM" id="SignalP"/>
    </source>
</evidence>
<evidence type="ECO:0000313" key="3">
    <source>
        <dbReference type="Proteomes" id="UP001254759"/>
    </source>
</evidence>
<protein>
    <recommendedName>
        <fullName evidence="4">Lipoprotein</fullName>
    </recommendedName>
</protein>
<sequence length="207" mass="23163">MTKLLSYLTLITVMLVAQACAATSPTDRAACPRKSADDYYFANSALNQTDERSDAFVRHWYSKHLTAMGEPSLSCGQPGHVYRFTWLRTFHHPVVVRVIDKGSHAVVQAIELDGAGGYEPGKVLRRFEKTLSVDQLQELKNAFSEAQFGSMPTSEERNGLDGSEWIVEVSDTGKYHVVVRWSPDNGPIRDIGSRFLALTGWTFDEVY</sequence>
<keyword evidence="3" id="KW-1185">Reference proteome</keyword>